<gene>
    <name evidence="4" type="ORF">SAMN05443665_100920</name>
</gene>
<keyword evidence="5" id="KW-1185">Reference proteome</keyword>
<dbReference type="GO" id="GO:0016491">
    <property type="term" value="F:oxidoreductase activity"/>
    <property type="evidence" value="ECO:0007669"/>
    <property type="project" value="UniProtKB-KW"/>
</dbReference>
<dbReference type="Gene3D" id="3.40.50.720">
    <property type="entry name" value="NAD(P)-binding Rossmann-like Domain"/>
    <property type="match status" value="2"/>
</dbReference>
<sequence length="344" mass="36408">MEPVLPAPGEPPGVVVLVGDDEPRGMEAAERLARVRYVRENALAQALPGADAVFVWDFLSGALADAWPAGGGPRWVHIASAGVDRLLFPALVEGDTVVTNSRGIFDEPIAEYVLGLVLALAKDLHSTVRFQGERRWRHRETERIDGARALVVGTGPIGRAIGRRLSAAGLAVTGAGRTAREADPDLGTVVPMEGLDAALAEADYVVLAAPLTARTRGMVDAAALDRMRPSARLINVGRGALVAEADLVKALRAGRIAGAALDVFEDEPLPPSSPLWELPNVIVSPHMSGDVVGWRDELVRLFTDNLGRFAAGRPLRNVVDKRLGYVGSGAPTGTEQTTGIEQRG</sequence>
<dbReference type="Proteomes" id="UP000198318">
    <property type="component" value="Unassembled WGS sequence"/>
</dbReference>
<reference evidence="4 5" key="1">
    <citation type="submission" date="2017-06" db="EMBL/GenBank/DDBJ databases">
        <authorList>
            <person name="Kim H.J."/>
            <person name="Triplett B.A."/>
        </authorList>
    </citation>
    <scope>NUCLEOTIDE SEQUENCE [LARGE SCALE GENOMIC DNA]</scope>
    <source>
        <strain evidence="4 5">DSM 44715</strain>
    </source>
</reference>
<evidence type="ECO:0000259" key="3">
    <source>
        <dbReference type="Pfam" id="PF02826"/>
    </source>
</evidence>
<dbReference type="SUPFAM" id="SSF51735">
    <property type="entry name" value="NAD(P)-binding Rossmann-fold domains"/>
    <property type="match status" value="1"/>
</dbReference>
<keyword evidence="1" id="KW-0560">Oxidoreductase</keyword>
<dbReference type="Pfam" id="PF02826">
    <property type="entry name" value="2-Hacid_dh_C"/>
    <property type="match status" value="1"/>
</dbReference>
<dbReference type="CDD" id="cd05300">
    <property type="entry name" value="2-Hacid_dh_1"/>
    <property type="match status" value="1"/>
</dbReference>
<feature type="domain" description="D-isomer specific 2-hydroxyacid dehydrogenase NAD-binding" evidence="3">
    <location>
        <begin position="114"/>
        <end position="288"/>
    </location>
</feature>
<dbReference type="OrthoDB" id="4324715at2"/>
<evidence type="ECO:0000313" key="4">
    <source>
        <dbReference type="EMBL" id="SNS76948.1"/>
    </source>
</evidence>
<dbReference type="RefSeq" id="WP_089326046.1">
    <property type="nucleotide sequence ID" value="NZ_FZOR01000009.1"/>
</dbReference>
<dbReference type="AlphaFoldDB" id="A0A239H7D8"/>
<organism evidence="4 5">
    <name type="scientific">Actinomadura meyerae</name>
    <dbReference type="NCBI Taxonomy" id="240840"/>
    <lineage>
        <taxon>Bacteria</taxon>
        <taxon>Bacillati</taxon>
        <taxon>Actinomycetota</taxon>
        <taxon>Actinomycetes</taxon>
        <taxon>Streptosporangiales</taxon>
        <taxon>Thermomonosporaceae</taxon>
        <taxon>Actinomadura</taxon>
    </lineage>
</organism>
<accession>A0A239H7D8</accession>
<dbReference type="InterPro" id="IPR006140">
    <property type="entry name" value="D-isomer_DH_NAD-bd"/>
</dbReference>
<protein>
    <submittedName>
        <fullName evidence="4">Phosphoglycerate dehydrogenase</fullName>
    </submittedName>
</protein>
<evidence type="ECO:0000256" key="1">
    <source>
        <dbReference type="ARBA" id="ARBA00023002"/>
    </source>
</evidence>
<keyword evidence="2" id="KW-0520">NAD</keyword>
<evidence type="ECO:0000313" key="5">
    <source>
        <dbReference type="Proteomes" id="UP000198318"/>
    </source>
</evidence>
<dbReference type="SUPFAM" id="SSF52283">
    <property type="entry name" value="Formate/glycerate dehydrogenase catalytic domain-like"/>
    <property type="match status" value="1"/>
</dbReference>
<name>A0A239H7D8_9ACTN</name>
<dbReference type="PANTHER" id="PTHR43333:SF1">
    <property type="entry name" value="D-ISOMER SPECIFIC 2-HYDROXYACID DEHYDROGENASE NAD-BINDING DOMAIN-CONTAINING PROTEIN"/>
    <property type="match status" value="1"/>
</dbReference>
<dbReference type="GO" id="GO:0051287">
    <property type="term" value="F:NAD binding"/>
    <property type="evidence" value="ECO:0007669"/>
    <property type="project" value="InterPro"/>
</dbReference>
<proteinExistence type="predicted"/>
<dbReference type="InterPro" id="IPR036291">
    <property type="entry name" value="NAD(P)-bd_dom_sf"/>
</dbReference>
<evidence type="ECO:0000256" key="2">
    <source>
        <dbReference type="ARBA" id="ARBA00023027"/>
    </source>
</evidence>
<dbReference type="PANTHER" id="PTHR43333">
    <property type="entry name" value="2-HACID_DH_C DOMAIN-CONTAINING PROTEIN"/>
    <property type="match status" value="1"/>
</dbReference>
<dbReference type="EMBL" id="FZOR01000009">
    <property type="protein sequence ID" value="SNS76948.1"/>
    <property type="molecule type" value="Genomic_DNA"/>
</dbReference>